<dbReference type="InterPro" id="IPR052721">
    <property type="entry name" value="ET_Amicyanin"/>
</dbReference>
<dbReference type="SUPFAM" id="SSF49503">
    <property type="entry name" value="Cupredoxins"/>
    <property type="match status" value="3"/>
</dbReference>
<evidence type="ECO:0000313" key="2">
    <source>
        <dbReference type="Proteomes" id="UP001183006"/>
    </source>
</evidence>
<protein>
    <submittedName>
        <fullName evidence="1">Cupredoxin domain-containing protein</fullName>
    </submittedName>
</protein>
<dbReference type="Gene3D" id="2.60.40.420">
    <property type="entry name" value="Cupredoxins - blue copper proteins"/>
    <property type="match status" value="3"/>
</dbReference>
<dbReference type="PANTHER" id="PTHR36507:SF1">
    <property type="entry name" value="BLL1555 PROTEIN"/>
    <property type="match status" value="1"/>
</dbReference>
<dbReference type="EMBL" id="CP133594">
    <property type="protein sequence ID" value="WMW21146.1"/>
    <property type="molecule type" value="Genomic_DNA"/>
</dbReference>
<reference evidence="1" key="1">
    <citation type="submission" date="2023-08" db="EMBL/GenBank/DDBJ databases">
        <title>Methanolobus mangrovi sp. nov. and Methanolobus sediminis sp. nov, two novel methylotrophic methanogens isolated from mangrove sediments in China.</title>
        <authorList>
            <person name="Zhou J."/>
        </authorList>
    </citation>
    <scope>NUCLEOTIDE SEQUENCE</scope>
    <source>
        <strain evidence="1">FTZ2</strain>
    </source>
</reference>
<dbReference type="RefSeq" id="WP_309306932.1">
    <property type="nucleotide sequence ID" value="NZ_CP133594.1"/>
</dbReference>
<dbReference type="AlphaFoldDB" id="A0AA51UG95"/>
<gene>
    <name evidence="1" type="ORF">RE476_06915</name>
</gene>
<sequence>MRCIRTISLVATVFITLSVLFTSAALAADGYGTADVDMSATSMETSSQTNEIVIIKIATPDLIEISAGETVTWWNQQRPKLPVVLVSDDGLWDDQTIYYGRIFSYTFEEPGIYTYSAKDNPAITGTVVVTEKKMPSVVATPAKEIKTVVEPEPVMTEEMGQVNVQTQEQTQVMTTTPSNEFLIIRIVTPSTLEVYEGDTVTWRNLQRPKLPVVLVSDDGLWEDYTIYYGKIFTYTFEELGTYSFSAQDNPAITGTVIVTEKKMPSVAATPVKETTMVVEPEPVMMEEMEQVSVQTQEQTPVMTTTRSNEFLIVRIATPEIIEIDSGEAVTWRNLQRPKLPIVLVSDDGLWDDQTIYYGKIFTYTFEKPGTYAFSVKDNPAIKGTIVVT</sequence>
<keyword evidence="2" id="KW-1185">Reference proteome</keyword>
<proteinExistence type="predicted"/>
<name>A0AA51UG95_9EURY</name>
<evidence type="ECO:0000313" key="1">
    <source>
        <dbReference type="EMBL" id="WMW21146.1"/>
    </source>
</evidence>
<dbReference type="PANTHER" id="PTHR36507">
    <property type="entry name" value="BLL1555 PROTEIN"/>
    <property type="match status" value="1"/>
</dbReference>
<dbReference type="InterPro" id="IPR008972">
    <property type="entry name" value="Cupredoxin"/>
</dbReference>
<dbReference type="KEGG" id="mmav:RE476_06915"/>
<dbReference type="Proteomes" id="UP001183006">
    <property type="component" value="Chromosome"/>
</dbReference>
<dbReference type="GeneID" id="84229858"/>
<accession>A0AA51UG95</accession>
<organism evidence="1 2">
    <name type="scientific">Methanolobus mangrovi</name>
    <dbReference type="NCBI Taxonomy" id="3072977"/>
    <lineage>
        <taxon>Archaea</taxon>
        <taxon>Methanobacteriati</taxon>
        <taxon>Methanobacteriota</taxon>
        <taxon>Stenosarchaea group</taxon>
        <taxon>Methanomicrobia</taxon>
        <taxon>Methanosarcinales</taxon>
        <taxon>Methanosarcinaceae</taxon>
        <taxon>Methanolobus</taxon>
    </lineage>
</organism>